<feature type="compositionally biased region" description="Pro residues" evidence="1">
    <location>
        <begin position="33"/>
        <end position="85"/>
    </location>
</feature>
<dbReference type="OrthoDB" id="444227at2759"/>
<feature type="region of interest" description="Disordered" evidence="1">
    <location>
        <begin position="1"/>
        <end position="336"/>
    </location>
</feature>
<organism evidence="3 4">
    <name type="scientific">Polarella glacialis</name>
    <name type="common">Dinoflagellate</name>
    <dbReference type="NCBI Taxonomy" id="89957"/>
    <lineage>
        <taxon>Eukaryota</taxon>
        <taxon>Sar</taxon>
        <taxon>Alveolata</taxon>
        <taxon>Dinophyceae</taxon>
        <taxon>Suessiales</taxon>
        <taxon>Suessiaceae</taxon>
        <taxon>Polarella</taxon>
    </lineage>
</organism>
<dbReference type="Pfam" id="PF13532">
    <property type="entry name" value="2OG-FeII_Oxy_2"/>
    <property type="match status" value="1"/>
</dbReference>
<dbReference type="EMBL" id="CAJNNV010025673">
    <property type="protein sequence ID" value="CAE8615632.1"/>
    <property type="molecule type" value="Genomic_DNA"/>
</dbReference>
<evidence type="ECO:0000313" key="4">
    <source>
        <dbReference type="Proteomes" id="UP000654075"/>
    </source>
</evidence>
<dbReference type="PANTHER" id="PTHR31212">
    <property type="entry name" value="ALPHA-KETOGLUTARATE-DEPENDENT DIOXYGENASE ALKB HOMOLOG 3"/>
    <property type="match status" value="1"/>
</dbReference>
<gene>
    <name evidence="3" type="ORF">PGLA1383_LOCUS33343</name>
</gene>
<sequence>MSGRERSRSRGRMEPYSGAPPAGYGAPPAGYGAPPPGYSAPPPAGYGAPPPAGYGAPPPASYGVPPPAGYGAPPPAGYSASPPPGYGHYPPAGYGGPPPAGYGAPPPAGYHAPPPAEYGHPPASYGAPPPASYGAQPQAGYGGPPPAGYGGPPPAGYGAPPPAGYGPPPAGYGPPPPAGYSAPPPPGYGYGAPPPPPHGYGAPPPPHGYGAPPPPGYGYGGPPPPGPGYSAPPPPGYGYGAAPPPGYGYGAAPPPGFGYGAPPPSSYGYGVQPQYQSSRSPSRSRHARSRSYRSPSQRGKGRSKGGKGGKHKTQKPKVAPPEAKPPVLKEDGSVPTARELSDIKEAQAKAQRDAHPEATRDLMPLQLLKDRTANPGMYMASVDDAHLRSWMYLTHERSVTHPDFQELKSKVEWRELKGTHAVTRKTMWYTKNGCTCPYHYGTDRVESQPFPPWFELMVRRWLGAFNLNDADKDSKFPDSVNMNLYEHGEHSVSWHSDDEPLFRGKFQDTRIISVSLGAARKFQVGLRAPRRGGILKPEKDSTTTFTLGHGHICTMEGLFQKHYLHQIAKGTAKDPRINATFRYIVEHEASCPMHVPGGKGRR</sequence>
<feature type="compositionally biased region" description="Pro residues" evidence="1">
    <location>
        <begin position="143"/>
        <end position="265"/>
    </location>
</feature>
<feature type="compositionally biased region" description="Low complexity" evidence="1">
    <location>
        <begin position="121"/>
        <end position="139"/>
    </location>
</feature>
<dbReference type="InterPro" id="IPR032854">
    <property type="entry name" value="ALKBH3"/>
</dbReference>
<keyword evidence="4" id="KW-1185">Reference proteome</keyword>
<dbReference type="InterPro" id="IPR037151">
    <property type="entry name" value="AlkB-like_sf"/>
</dbReference>
<feature type="domain" description="Fe2OG dioxygenase" evidence="2">
    <location>
        <begin position="476"/>
        <end position="585"/>
    </location>
</feature>
<feature type="compositionally biased region" description="Basic and acidic residues" evidence="1">
    <location>
        <begin position="1"/>
        <end position="13"/>
    </location>
</feature>
<dbReference type="InterPro" id="IPR027450">
    <property type="entry name" value="AlkB-like"/>
</dbReference>
<dbReference type="GO" id="GO:0051213">
    <property type="term" value="F:dioxygenase activity"/>
    <property type="evidence" value="ECO:0007669"/>
    <property type="project" value="InterPro"/>
</dbReference>
<accession>A0A813FMN8</accession>
<feature type="compositionally biased region" description="Basic residues" evidence="1">
    <location>
        <begin position="299"/>
        <end position="315"/>
    </location>
</feature>
<dbReference type="Proteomes" id="UP000654075">
    <property type="component" value="Unassembled WGS sequence"/>
</dbReference>
<feature type="compositionally biased region" description="Pro residues" evidence="1">
    <location>
        <begin position="96"/>
        <end position="116"/>
    </location>
</feature>
<dbReference type="AlphaFoldDB" id="A0A813FMN8"/>
<dbReference type="SUPFAM" id="SSF51197">
    <property type="entry name" value="Clavaminate synthase-like"/>
    <property type="match status" value="1"/>
</dbReference>
<evidence type="ECO:0000256" key="1">
    <source>
        <dbReference type="SAM" id="MobiDB-lite"/>
    </source>
</evidence>
<comment type="caution">
    <text evidence="3">The sequence shown here is derived from an EMBL/GenBank/DDBJ whole genome shotgun (WGS) entry which is preliminary data.</text>
</comment>
<dbReference type="PROSITE" id="PS51471">
    <property type="entry name" value="FE2OG_OXY"/>
    <property type="match status" value="1"/>
</dbReference>
<feature type="compositionally biased region" description="Low complexity" evidence="1">
    <location>
        <begin position="14"/>
        <end position="32"/>
    </location>
</feature>
<protein>
    <recommendedName>
        <fullName evidence="2">Fe2OG dioxygenase domain-containing protein</fullName>
    </recommendedName>
</protein>
<feature type="compositionally biased region" description="Basic residues" evidence="1">
    <location>
        <begin position="282"/>
        <end position="291"/>
    </location>
</feature>
<evidence type="ECO:0000259" key="2">
    <source>
        <dbReference type="PROSITE" id="PS51471"/>
    </source>
</evidence>
<evidence type="ECO:0000313" key="3">
    <source>
        <dbReference type="EMBL" id="CAE8615632.1"/>
    </source>
</evidence>
<dbReference type="Gene3D" id="2.60.120.590">
    <property type="entry name" value="Alpha-ketoglutarate-dependent dioxygenase AlkB-like"/>
    <property type="match status" value="1"/>
</dbReference>
<dbReference type="GO" id="GO:0006307">
    <property type="term" value="P:DNA alkylation repair"/>
    <property type="evidence" value="ECO:0007669"/>
    <property type="project" value="InterPro"/>
</dbReference>
<proteinExistence type="predicted"/>
<reference evidence="3" key="1">
    <citation type="submission" date="2021-02" db="EMBL/GenBank/DDBJ databases">
        <authorList>
            <person name="Dougan E. K."/>
            <person name="Rhodes N."/>
            <person name="Thang M."/>
            <person name="Chan C."/>
        </authorList>
    </citation>
    <scope>NUCLEOTIDE SEQUENCE</scope>
</reference>
<dbReference type="InterPro" id="IPR005123">
    <property type="entry name" value="Oxoglu/Fe-dep_dioxygenase_dom"/>
</dbReference>
<dbReference type="OMA" id="YEENNIM"/>
<dbReference type="PANTHER" id="PTHR31212:SF4">
    <property type="entry name" value="ALPHA-KETOGLUTARATE-DEPENDENT DIOXYGENASE ALKB HOMOLOG 3"/>
    <property type="match status" value="1"/>
</dbReference>
<name>A0A813FMN8_POLGL</name>